<dbReference type="PANTHER" id="PTHR43358:SF4">
    <property type="entry name" value="ALPHA_BETA HYDROLASE FOLD-1 DOMAIN-CONTAINING PROTEIN"/>
    <property type="match status" value="1"/>
</dbReference>
<dbReference type="SUPFAM" id="SSF53474">
    <property type="entry name" value="alpha/beta-Hydrolases"/>
    <property type="match status" value="1"/>
</dbReference>
<dbReference type="InterPro" id="IPR052920">
    <property type="entry name" value="DNA-binding_regulatory"/>
</dbReference>
<dbReference type="InterPro" id="IPR000073">
    <property type="entry name" value="AB_hydrolase_1"/>
</dbReference>
<feature type="domain" description="AB hydrolase-1" evidence="1">
    <location>
        <begin position="92"/>
        <end position="296"/>
    </location>
</feature>
<dbReference type="Gene3D" id="3.40.50.1820">
    <property type="entry name" value="alpha/beta hydrolase"/>
    <property type="match status" value="1"/>
</dbReference>
<proteinExistence type="predicted"/>
<dbReference type="GO" id="GO:0016787">
    <property type="term" value="F:hydrolase activity"/>
    <property type="evidence" value="ECO:0007669"/>
    <property type="project" value="UniProtKB-KW"/>
</dbReference>
<accession>A0A9D1D6X2</accession>
<evidence type="ECO:0000313" key="3">
    <source>
        <dbReference type="Proteomes" id="UP000824258"/>
    </source>
</evidence>
<reference evidence="2" key="1">
    <citation type="submission" date="2020-10" db="EMBL/GenBank/DDBJ databases">
        <authorList>
            <person name="Gilroy R."/>
        </authorList>
    </citation>
    <scope>NUCLEOTIDE SEQUENCE</scope>
    <source>
        <strain evidence="2">ChiHjej9B8-7071</strain>
    </source>
</reference>
<evidence type="ECO:0000313" key="2">
    <source>
        <dbReference type="EMBL" id="HIR09447.1"/>
    </source>
</evidence>
<sequence length="310" mass="33842">MAVLLILLGSLLLAALLLGAGMFLFIFYRRRVPDYAAPGAIAASRWRDYEAPMTQGAAWVAAQKPTRVTIQSFDGLTLAGQWIPRENARGTLVLLHGYRSSPVIDLYAGLSRYYAMGFSLLICDQRAHGASAGHLITMGVRERYDAKAWAEYVAKTQGRDTPVYLAGISMGATTVLLASALPMEANLRGVIADCGFTSPGDIVRRLMRRHYHLPPRPFSALLNLACHVLGGFGLDQCSTVEAVAKARCPILFFHGLEDHFVPPEMTEAAYRACCSDKTLLEFPGAGHGLSFLVDEPRYLGALADFFEKTL</sequence>
<dbReference type="AlphaFoldDB" id="A0A9D1D6X2"/>
<dbReference type="Pfam" id="PF12697">
    <property type="entry name" value="Abhydrolase_6"/>
    <property type="match status" value="1"/>
</dbReference>
<evidence type="ECO:0000259" key="1">
    <source>
        <dbReference type="Pfam" id="PF12697"/>
    </source>
</evidence>
<organism evidence="2 3">
    <name type="scientific">Candidatus Avoscillospira stercoripullorum</name>
    <dbReference type="NCBI Taxonomy" id="2840709"/>
    <lineage>
        <taxon>Bacteria</taxon>
        <taxon>Bacillati</taxon>
        <taxon>Bacillota</taxon>
        <taxon>Clostridia</taxon>
        <taxon>Eubacteriales</taxon>
        <taxon>Oscillospiraceae</taxon>
        <taxon>Oscillospiraceae incertae sedis</taxon>
        <taxon>Candidatus Avoscillospira</taxon>
    </lineage>
</organism>
<dbReference type="EMBL" id="DVGD01000100">
    <property type="protein sequence ID" value="HIR09447.1"/>
    <property type="molecule type" value="Genomic_DNA"/>
</dbReference>
<name>A0A9D1D6X2_9FIRM</name>
<dbReference type="InterPro" id="IPR029058">
    <property type="entry name" value="AB_hydrolase_fold"/>
</dbReference>
<comment type="caution">
    <text evidence="2">The sequence shown here is derived from an EMBL/GenBank/DDBJ whole genome shotgun (WGS) entry which is preliminary data.</text>
</comment>
<keyword evidence="2" id="KW-0378">Hydrolase</keyword>
<protein>
    <submittedName>
        <fullName evidence="2">Alpha/beta hydrolase</fullName>
    </submittedName>
</protein>
<dbReference type="Proteomes" id="UP000824258">
    <property type="component" value="Unassembled WGS sequence"/>
</dbReference>
<dbReference type="PANTHER" id="PTHR43358">
    <property type="entry name" value="ALPHA/BETA-HYDROLASE"/>
    <property type="match status" value="1"/>
</dbReference>
<reference evidence="2" key="2">
    <citation type="journal article" date="2021" name="PeerJ">
        <title>Extensive microbial diversity within the chicken gut microbiome revealed by metagenomics and culture.</title>
        <authorList>
            <person name="Gilroy R."/>
            <person name="Ravi A."/>
            <person name="Getino M."/>
            <person name="Pursley I."/>
            <person name="Horton D.L."/>
            <person name="Alikhan N.F."/>
            <person name="Baker D."/>
            <person name="Gharbi K."/>
            <person name="Hall N."/>
            <person name="Watson M."/>
            <person name="Adriaenssens E.M."/>
            <person name="Foster-Nyarko E."/>
            <person name="Jarju S."/>
            <person name="Secka A."/>
            <person name="Antonio M."/>
            <person name="Oren A."/>
            <person name="Chaudhuri R.R."/>
            <person name="La Ragione R."/>
            <person name="Hildebrand F."/>
            <person name="Pallen M.J."/>
        </authorList>
    </citation>
    <scope>NUCLEOTIDE SEQUENCE</scope>
    <source>
        <strain evidence="2">ChiHjej9B8-7071</strain>
    </source>
</reference>
<gene>
    <name evidence="2" type="ORF">IAA70_03470</name>
</gene>